<organism evidence="2">
    <name type="scientific">Oryza barthii</name>
    <dbReference type="NCBI Taxonomy" id="65489"/>
    <lineage>
        <taxon>Eukaryota</taxon>
        <taxon>Viridiplantae</taxon>
        <taxon>Streptophyta</taxon>
        <taxon>Embryophyta</taxon>
        <taxon>Tracheophyta</taxon>
        <taxon>Spermatophyta</taxon>
        <taxon>Magnoliopsida</taxon>
        <taxon>Liliopsida</taxon>
        <taxon>Poales</taxon>
        <taxon>Poaceae</taxon>
        <taxon>BOP clade</taxon>
        <taxon>Oryzoideae</taxon>
        <taxon>Oryzeae</taxon>
        <taxon>Oryzinae</taxon>
        <taxon>Oryza</taxon>
    </lineage>
</organism>
<name>A0A0D3HAN5_9ORYZ</name>
<feature type="compositionally biased region" description="Polar residues" evidence="1">
    <location>
        <begin position="81"/>
        <end position="90"/>
    </location>
</feature>
<feature type="region of interest" description="Disordered" evidence="1">
    <location>
        <begin position="81"/>
        <end position="138"/>
    </location>
</feature>
<keyword evidence="3" id="KW-1185">Reference proteome</keyword>
<dbReference type="PaxDb" id="65489-OBART10G00910.1"/>
<evidence type="ECO:0000313" key="2">
    <source>
        <dbReference type="EnsemblPlants" id="OBART10G00910.1"/>
    </source>
</evidence>
<feature type="compositionally biased region" description="Polar residues" evidence="1">
    <location>
        <begin position="118"/>
        <end position="138"/>
    </location>
</feature>
<protein>
    <submittedName>
        <fullName evidence="2">Uncharacterized protein</fullName>
    </submittedName>
</protein>
<sequence>MWGLRALSFSPATCFLPKRRGMASDWLAVAIAEPKQVLIHVVADMEEVCMDAVAVSVVVPAPPPMCAANGAATETPHFLSPTTARASAQRPSFPKGPTCAWSWHPRSLGQEPAATMSRGHSGTMTKATTGVTRKSSAE</sequence>
<proteinExistence type="predicted"/>
<dbReference type="EnsemblPlants" id="OBART10G00910.1">
    <property type="protein sequence ID" value="OBART10G00910.1"/>
    <property type="gene ID" value="OBART10G00910"/>
</dbReference>
<accession>A0A0D3HAN5</accession>
<dbReference type="AlphaFoldDB" id="A0A0D3HAN5"/>
<dbReference type="Gramene" id="OBART10G00910.1">
    <property type="protein sequence ID" value="OBART10G00910.1"/>
    <property type="gene ID" value="OBART10G00910"/>
</dbReference>
<dbReference type="Proteomes" id="UP000026960">
    <property type="component" value="Chromosome 10"/>
</dbReference>
<reference evidence="2" key="2">
    <citation type="submission" date="2015-03" db="UniProtKB">
        <authorList>
            <consortium name="EnsemblPlants"/>
        </authorList>
    </citation>
    <scope>IDENTIFICATION</scope>
</reference>
<evidence type="ECO:0000313" key="3">
    <source>
        <dbReference type="Proteomes" id="UP000026960"/>
    </source>
</evidence>
<evidence type="ECO:0000256" key="1">
    <source>
        <dbReference type="SAM" id="MobiDB-lite"/>
    </source>
</evidence>
<dbReference type="HOGENOM" id="CLU_1985228_0_0_1"/>
<reference evidence="2" key="1">
    <citation type="journal article" date="2009" name="Rice">
        <title>De Novo Next Generation Sequencing of Plant Genomes.</title>
        <authorList>
            <person name="Rounsley S."/>
            <person name="Marri P.R."/>
            <person name="Yu Y."/>
            <person name="He R."/>
            <person name="Sisneros N."/>
            <person name="Goicoechea J.L."/>
            <person name="Lee S.J."/>
            <person name="Angelova A."/>
            <person name="Kudrna D."/>
            <person name="Luo M."/>
            <person name="Affourtit J."/>
            <person name="Desany B."/>
            <person name="Knight J."/>
            <person name="Niazi F."/>
            <person name="Egholm M."/>
            <person name="Wing R.A."/>
        </authorList>
    </citation>
    <scope>NUCLEOTIDE SEQUENCE [LARGE SCALE GENOMIC DNA]</scope>
    <source>
        <strain evidence="2">cv. IRGC 105608</strain>
    </source>
</reference>